<comment type="caution">
    <text evidence="2">The sequence shown here is derived from an EMBL/GenBank/DDBJ whole genome shotgun (WGS) entry which is preliminary data.</text>
</comment>
<protein>
    <submittedName>
        <fullName evidence="2">Magnesium-translocating P-type ATPase</fullName>
    </submittedName>
</protein>
<keyword evidence="3" id="KW-1185">Reference proteome</keyword>
<proteinExistence type="predicted"/>
<sequence length="31" mass="3433">MIKQKEEGPTGSRTQVAGFKVQSANHYTIEP</sequence>
<evidence type="ECO:0000256" key="1">
    <source>
        <dbReference type="SAM" id="MobiDB-lite"/>
    </source>
</evidence>
<reference evidence="2" key="1">
    <citation type="submission" date="2020-09" db="EMBL/GenBank/DDBJ databases">
        <title>Genome-Enabled Discovery of Anthraquinone Biosynthesis in Senna tora.</title>
        <authorList>
            <person name="Kang S.-H."/>
            <person name="Pandey R.P."/>
            <person name="Lee C.-M."/>
            <person name="Sim J.-S."/>
            <person name="Jeong J.-T."/>
            <person name="Choi B.-S."/>
            <person name="Jung M."/>
            <person name="Ginzburg D."/>
            <person name="Zhao K."/>
            <person name="Won S.Y."/>
            <person name="Oh T.-J."/>
            <person name="Yu Y."/>
            <person name="Kim N.-H."/>
            <person name="Lee O.R."/>
            <person name="Lee T.-H."/>
            <person name="Bashyal P."/>
            <person name="Kim T.-S."/>
            <person name="Lee W.-H."/>
            <person name="Kawkins C."/>
            <person name="Kim C.-K."/>
            <person name="Kim J.S."/>
            <person name="Ahn B.O."/>
            <person name="Rhee S.Y."/>
            <person name="Sohng J.K."/>
        </authorList>
    </citation>
    <scope>NUCLEOTIDE SEQUENCE</scope>
    <source>
        <tissue evidence="2">Leaf</tissue>
    </source>
</reference>
<evidence type="ECO:0000313" key="2">
    <source>
        <dbReference type="EMBL" id="KAF7816935.1"/>
    </source>
</evidence>
<dbReference type="AlphaFoldDB" id="A0A834WB86"/>
<dbReference type="Proteomes" id="UP000634136">
    <property type="component" value="Unassembled WGS sequence"/>
</dbReference>
<evidence type="ECO:0000313" key="3">
    <source>
        <dbReference type="Proteomes" id="UP000634136"/>
    </source>
</evidence>
<organism evidence="2 3">
    <name type="scientific">Senna tora</name>
    <dbReference type="NCBI Taxonomy" id="362788"/>
    <lineage>
        <taxon>Eukaryota</taxon>
        <taxon>Viridiplantae</taxon>
        <taxon>Streptophyta</taxon>
        <taxon>Embryophyta</taxon>
        <taxon>Tracheophyta</taxon>
        <taxon>Spermatophyta</taxon>
        <taxon>Magnoliopsida</taxon>
        <taxon>eudicotyledons</taxon>
        <taxon>Gunneridae</taxon>
        <taxon>Pentapetalae</taxon>
        <taxon>rosids</taxon>
        <taxon>fabids</taxon>
        <taxon>Fabales</taxon>
        <taxon>Fabaceae</taxon>
        <taxon>Caesalpinioideae</taxon>
        <taxon>Cassia clade</taxon>
        <taxon>Senna</taxon>
    </lineage>
</organism>
<feature type="compositionally biased region" description="Polar residues" evidence="1">
    <location>
        <begin position="22"/>
        <end position="31"/>
    </location>
</feature>
<feature type="region of interest" description="Disordered" evidence="1">
    <location>
        <begin position="1"/>
        <end position="31"/>
    </location>
</feature>
<dbReference type="EMBL" id="JAAIUW010000009">
    <property type="protein sequence ID" value="KAF7816935.1"/>
    <property type="molecule type" value="Genomic_DNA"/>
</dbReference>
<gene>
    <name evidence="2" type="ORF">G2W53_030904</name>
</gene>
<name>A0A834WB86_9FABA</name>
<accession>A0A834WB86</accession>